<dbReference type="EMBL" id="BAABHJ010000005">
    <property type="protein sequence ID" value="GAA4605147.1"/>
    <property type="molecule type" value="Genomic_DNA"/>
</dbReference>
<protein>
    <submittedName>
        <fullName evidence="1">Uncharacterized protein</fullName>
    </submittedName>
</protein>
<organism evidence="1 2">
    <name type="scientific">Actinoallomurus liliacearum</name>
    <dbReference type="NCBI Taxonomy" id="1080073"/>
    <lineage>
        <taxon>Bacteria</taxon>
        <taxon>Bacillati</taxon>
        <taxon>Actinomycetota</taxon>
        <taxon>Actinomycetes</taxon>
        <taxon>Streptosporangiales</taxon>
        <taxon>Thermomonosporaceae</taxon>
        <taxon>Actinoallomurus</taxon>
    </lineage>
</organism>
<keyword evidence="2" id="KW-1185">Reference proteome</keyword>
<evidence type="ECO:0000313" key="1">
    <source>
        <dbReference type="EMBL" id="GAA4605147.1"/>
    </source>
</evidence>
<evidence type="ECO:0000313" key="2">
    <source>
        <dbReference type="Proteomes" id="UP001500212"/>
    </source>
</evidence>
<accession>A0ABP8TD91</accession>
<proteinExistence type="predicted"/>
<dbReference type="Proteomes" id="UP001500212">
    <property type="component" value="Unassembled WGS sequence"/>
</dbReference>
<sequence length="132" mass="14654">MPRMVRRRNERSIARPPRNGRILALAVLLCGVSGVLAPAQARASQAAIGRVERMGALPRGDGHGKWVRVAMHVGNGKFNKNYTTVLSPTVNRGLQQVSNTNVSGRTNTQVAFCRKRHRICRISQRMGARWGW</sequence>
<reference evidence="2" key="1">
    <citation type="journal article" date="2019" name="Int. J. Syst. Evol. Microbiol.">
        <title>The Global Catalogue of Microorganisms (GCM) 10K type strain sequencing project: providing services to taxonomists for standard genome sequencing and annotation.</title>
        <authorList>
            <consortium name="The Broad Institute Genomics Platform"/>
            <consortium name="The Broad Institute Genome Sequencing Center for Infectious Disease"/>
            <person name="Wu L."/>
            <person name="Ma J."/>
        </authorList>
    </citation>
    <scope>NUCLEOTIDE SEQUENCE [LARGE SCALE GENOMIC DNA]</scope>
    <source>
        <strain evidence="2">JCM 17938</strain>
    </source>
</reference>
<comment type="caution">
    <text evidence="1">The sequence shown here is derived from an EMBL/GenBank/DDBJ whole genome shotgun (WGS) entry which is preliminary data.</text>
</comment>
<gene>
    <name evidence="1" type="ORF">GCM10023195_17790</name>
</gene>
<name>A0ABP8TD91_9ACTN</name>